<keyword evidence="2" id="KW-1185">Reference proteome</keyword>
<name>A0ACD5HER9_9PROT</name>
<protein>
    <submittedName>
        <fullName evidence="1">Uncharacterized protein</fullName>
    </submittedName>
</protein>
<evidence type="ECO:0000313" key="2">
    <source>
        <dbReference type="Proteomes" id="UP001195965"/>
    </source>
</evidence>
<dbReference type="EMBL" id="CP127526">
    <property type="protein sequence ID" value="XRI73490.1"/>
    <property type="molecule type" value="Genomic_DNA"/>
</dbReference>
<sequence length="144" mass="16492">MEFDLVAVQKAVTVPGESREHWRRDWLELMELAVWGDLRSSQIGLAGKLRKRVLEFGERLRSYASDRSWIPHPREQIKNALSSSLQLREVMEKVGEVLSQFAEGTDLASLQVFWEAFSASLMADVTEREAALVALLNQQYQEEV</sequence>
<organism evidence="1 2">
    <name type="scientific">Acidithiobacillus montserratensis</name>
    <dbReference type="NCBI Taxonomy" id="2729135"/>
    <lineage>
        <taxon>Bacteria</taxon>
        <taxon>Pseudomonadati</taxon>
        <taxon>Pseudomonadota</taxon>
        <taxon>Acidithiobacillia</taxon>
        <taxon>Acidithiobacillales</taxon>
        <taxon>Acidithiobacillaceae</taxon>
        <taxon>Acidithiobacillus</taxon>
    </lineage>
</organism>
<reference evidence="1 2" key="1">
    <citation type="journal article" date="2021" name="ISME J.">
        <title>Genomic evolution of the class Acidithiobacillia: deep-branching Proteobacteria living in extreme acidic conditions.</title>
        <authorList>
            <person name="Moya-Beltran A."/>
            <person name="Beard S."/>
            <person name="Rojas-Villalobos C."/>
            <person name="Issotta F."/>
            <person name="Gallardo Y."/>
            <person name="Ulloa R."/>
            <person name="Giaveno A."/>
            <person name="Degli Esposti M."/>
            <person name="Johnson D.B."/>
            <person name="Quatrini R."/>
        </authorList>
    </citation>
    <scope>NUCLEOTIDE SEQUENCE [LARGE SCALE GENOMIC DNA]</scope>
    <source>
        <strain evidence="1 2">GG1-14</strain>
    </source>
</reference>
<gene>
    <name evidence="1" type="ORF">HHS34_013760</name>
</gene>
<accession>A0ACD5HER9</accession>
<dbReference type="Proteomes" id="UP001195965">
    <property type="component" value="Chromosome"/>
</dbReference>
<evidence type="ECO:0000313" key="1">
    <source>
        <dbReference type="EMBL" id="XRI73490.1"/>
    </source>
</evidence>
<proteinExistence type="predicted"/>